<evidence type="ECO:0000313" key="3">
    <source>
        <dbReference type="Proteomes" id="UP000229385"/>
    </source>
</evidence>
<dbReference type="Proteomes" id="UP000229385">
    <property type="component" value="Unassembled WGS sequence"/>
</dbReference>
<keyword evidence="1" id="KW-0732">Signal</keyword>
<reference evidence="3" key="1">
    <citation type="submission" date="2017-09" db="EMBL/GenBank/DDBJ databases">
        <title>Depth-based differentiation of microbial function through sediment-hosted aquifers and enrichment of novel symbionts in the deep terrestrial subsurface.</title>
        <authorList>
            <person name="Probst A.J."/>
            <person name="Ladd B."/>
            <person name="Jarett J.K."/>
            <person name="Geller-Mcgrath D.E."/>
            <person name="Sieber C.M.K."/>
            <person name="Emerson J.B."/>
            <person name="Anantharaman K."/>
            <person name="Thomas B.C."/>
            <person name="Malmstrom R."/>
            <person name="Stieglmeier M."/>
            <person name="Klingl A."/>
            <person name="Woyke T."/>
            <person name="Ryan C.M."/>
            <person name="Banfield J.F."/>
        </authorList>
    </citation>
    <scope>NUCLEOTIDE SEQUENCE [LARGE SCALE GENOMIC DNA]</scope>
</reference>
<gene>
    <name evidence="2" type="ORF">CO174_00290</name>
</gene>
<protein>
    <submittedName>
        <fullName evidence="2">Uncharacterized protein</fullName>
    </submittedName>
</protein>
<organism evidence="2 3">
    <name type="scientific">Candidatus Uhrbacteria bacterium CG_4_9_14_3_um_filter_50_9</name>
    <dbReference type="NCBI Taxonomy" id="1975035"/>
    <lineage>
        <taxon>Bacteria</taxon>
        <taxon>Candidatus Uhriibacteriota</taxon>
    </lineage>
</organism>
<evidence type="ECO:0000313" key="2">
    <source>
        <dbReference type="EMBL" id="PJA46373.1"/>
    </source>
</evidence>
<dbReference type="EMBL" id="PFWU01000002">
    <property type="protein sequence ID" value="PJA46373.1"/>
    <property type="molecule type" value="Genomic_DNA"/>
</dbReference>
<proteinExistence type="predicted"/>
<dbReference type="AlphaFoldDB" id="A0A2M7XER9"/>
<evidence type="ECO:0000256" key="1">
    <source>
        <dbReference type="SAM" id="SignalP"/>
    </source>
</evidence>
<feature type="chain" id="PRO_5014734274" evidence="1">
    <location>
        <begin position="22"/>
        <end position="299"/>
    </location>
</feature>
<name>A0A2M7XER9_9BACT</name>
<feature type="signal peptide" evidence="1">
    <location>
        <begin position="1"/>
        <end position="21"/>
    </location>
</feature>
<sequence>MPKFLSLAVVGFFVWASVGNAQMTSTNFEIRWDTVSTGGSDTASSASYQLRDTIESTLAGRSTSSSYITDQGYRSAFLVDVIDFSLLVQDVSSEVAATGLSGTTITVSPTGILEGDYVLLVQNKGASQVSAVGKVASVGGSSIVVDSLKDAGSAPVIDGTNDYLYILDASALSLGTLSESEVTSGIIAWEVNADLDDGYVVQLFEDGNFRSGSDTISDVTDGSVTAGGGEYGARSSDASLASTFDTADSAITTTAKEVASESTASFQSRNFLTLKAAPSTSTATGSYAHILSIIASGNF</sequence>
<accession>A0A2M7XER9</accession>
<comment type="caution">
    <text evidence="2">The sequence shown here is derived from an EMBL/GenBank/DDBJ whole genome shotgun (WGS) entry which is preliminary data.</text>
</comment>